<organism evidence="2 3">
    <name type="scientific">Seminavis robusta</name>
    <dbReference type="NCBI Taxonomy" id="568900"/>
    <lineage>
        <taxon>Eukaryota</taxon>
        <taxon>Sar</taxon>
        <taxon>Stramenopiles</taxon>
        <taxon>Ochrophyta</taxon>
        <taxon>Bacillariophyta</taxon>
        <taxon>Bacillariophyceae</taxon>
        <taxon>Bacillariophycidae</taxon>
        <taxon>Naviculales</taxon>
        <taxon>Naviculaceae</taxon>
        <taxon>Seminavis</taxon>
    </lineage>
</organism>
<protein>
    <submittedName>
        <fullName evidence="2">Uncharacterized protein</fullName>
    </submittedName>
</protein>
<gene>
    <name evidence="2" type="ORF">SEMRO_3138_G344360.1</name>
</gene>
<accession>A0A9N8F1J0</accession>
<proteinExistence type="predicted"/>
<feature type="compositionally biased region" description="Basic and acidic residues" evidence="1">
    <location>
        <begin position="560"/>
        <end position="577"/>
    </location>
</feature>
<feature type="compositionally biased region" description="Polar residues" evidence="1">
    <location>
        <begin position="200"/>
        <end position="212"/>
    </location>
</feature>
<keyword evidence="3" id="KW-1185">Reference proteome</keyword>
<feature type="compositionally biased region" description="Polar residues" evidence="1">
    <location>
        <begin position="45"/>
        <end position="58"/>
    </location>
</feature>
<sequence length="669" mass="73282">MEEATVRSRRKSSRASTKPPRTPTQGKGTRTPRSSQKGGDESDVDSQVSRGSGSTGTRQRLPLWIEKQLAEDIEAQGGIFGFDTGKAQGLSELCDYRSQDLGQPEFYGHRGSDQRRKISQKITKWKRLDQGQYLEKLSVLGVTPFKLRKTKEKGRRKKGLVPAHEKEPKELKLPETIEAKEGDDISLDLSLDLSQLTIEEGSTVTSTKSSASLKPKEKTKGKTKDTTPKSRNQVEKQQSLPTEPKRNLDFTMMATKSTPRVINIDTTYPGDQGDGVFAFRISTLQHGGVEWREGIELEMLVDPRDVQQELYKIEYIEGSNEATLYKPVLPAPFRDDASEFDARQAVKEIQTGHRAARTVYERLPPEQRYRKVTLRFGHGVKLTEAPFGVTGSAGEGTDTADLKMILYRKATGQKDKTNNDIFALHARLSWKFGDQSKKAVLDGAGNRGAKAADDAFGDFVKDMSAAISGGTSVGTVTTTGATTSTGTDTSGGGGGKNPVVLIPKAPTHQPTPGGLILPSPPTHKPSGDPVAANFGLGKNNAASKSDDPFDLEATRKAKFKKTVDGENRKSSLQDRQQKSRANAINRARTQGVVGDKTVEMIDTLMEEFDGDVAEQHRVLGAEGVVSEGIPPTLPPLPDDDFNDLLLEDPEQEEEYFDYDQDSIESLDDE</sequence>
<feature type="region of interest" description="Disordered" evidence="1">
    <location>
        <begin position="200"/>
        <end position="248"/>
    </location>
</feature>
<evidence type="ECO:0000313" key="3">
    <source>
        <dbReference type="Proteomes" id="UP001153069"/>
    </source>
</evidence>
<feature type="region of interest" description="Disordered" evidence="1">
    <location>
        <begin position="470"/>
        <end position="498"/>
    </location>
</feature>
<feature type="region of interest" description="Disordered" evidence="1">
    <location>
        <begin position="151"/>
        <end position="178"/>
    </location>
</feature>
<evidence type="ECO:0000256" key="1">
    <source>
        <dbReference type="SAM" id="MobiDB-lite"/>
    </source>
</evidence>
<feature type="compositionally biased region" description="Basic and acidic residues" evidence="1">
    <location>
        <begin position="163"/>
        <end position="178"/>
    </location>
</feature>
<reference evidence="2" key="1">
    <citation type="submission" date="2020-06" db="EMBL/GenBank/DDBJ databases">
        <authorList>
            <consortium name="Plant Systems Biology data submission"/>
        </authorList>
    </citation>
    <scope>NUCLEOTIDE SEQUENCE</scope>
    <source>
        <strain evidence="2">D6</strain>
    </source>
</reference>
<feature type="compositionally biased region" description="Low complexity" evidence="1">
    <location>
        <begin position="470"/>
        <end position="488"/>
    </location>
</feature>
<feature type="region of interest" description="Disordered" evidence="1">
    <location>
        <begin position="560"/>
        <end position="582"/>
    </location>
</feature>
<feature type="region of interest" description="Disordered" evidence="1">
    <location>
        <begin position="1"/>
        <end position="62"/>
    </location>
</feature>
<evidence type="ECO:0000313" key="2">
    <source>
        <dbReference type="EMBL" id="CAB9530957.1"/>
    </source>
</evidence>
<feature type="compositionally biased region" description="Basic and acidic residues" evidence="1">
    <location>
        <begin position="214"/>
        <end position="234"/>
    </location>
</feature>
<dbReference type="EMBL" id="CAICTM010003136">
    <property type="protein sequence ID" value="CAB9530957.1"/>
    <property type="molecule type" value="Genomic_DNA"/>
</dbReference>
<dbReference type="AlphaFoldDB" id="A0A9N8F1J0"/>
<name>A0A9N8F1J0_9STRA</name>
<dbReference type="Proteomes" id="UP001153069">
    <property type="component" value="Unassembled WGS sequence"/>
</dbReference>
<comment type="caution">
    <text evidence="2">The sequence shown here is derived from an EMBL/GenBank/DDBJ whole genome shotgun (WGS) entry which is preliminary data.</text>
</comment>
<feature type="compositionally biased region" description="Polar residues" evidence="1">
    <location>
        <begin position="23"/>
        <end position="37"/>
    </location>
</feature>